<feature type="compositionally biased region" description="Basic and acidic residues" evidence="2">
    <location>
        <begin position="172"/>
        <end position="186"/>
    </location>
</feature>
<feature type="compositionally biased region" description="Polar residues" evidence="2">
    <location>
        <begin position="400"/>
        <end position="412"/>
    </location>
</feature>
<feature type="region of interest" description="Disordered" evidence="2">
    <location>
        <begin position="880"/>
        <end position="919"/>
    </location>
</feature>
<evidence type="ECO:0000313" key="4">
    <source>
        <dbReference type="EMBL" id="KAF7782665.1"/>
    </source>
</evidence>
<feature type="compositionally biased region" description="Polar residues" evidence="2">
    <location>
        <begin position="326"/>
        <end position="339"/>
    </location>
</feature>
<name>A0A8H7F8I8_AGABI</name>
<evidence type="ECO:0000256" key="2">
    <source>
        <dbReference type="SAM" id="MobiDB-lite"/>
    </source>
</evidence>
<dbReference type="SUPFAM" id="SSF55753">
    <property type="entry name" value="Actin depolymerizing proteins"/>
    <property type="match status" value="2"/>
</dbReference>
<feature type="compositionally biased region" description="Polar residues" evidence="2">
    <location>
        <begin position="826"/>
        <end position="836"/>
    </location>
</feature>
<keyword evidence="1" id="KW-0677">Repeat</keyword>
<feature type="compositionally biased region" description="Polar residues" evidence="2">
    <location>
        <begin position="223"/>
        <end position="249"/>
    </location>
</feature>
<evidence type="ECO:0000256" key="1">
    <source>
        <dbReference type="ARBA" id="ARBA00022737"/>
    </source>
</evidence>
<feature type="compositionally biased region" description="Basic and acidic residues" evidence="2">
    <location>
        <begin position="558"/>
        <end position="570"/>
    </location>
</feature>
<feature type="region of interest" description="Disordered" evidence="2">
    <location>
        <begin position="694"/>
        <end position="810"/>
    </location>
</feature>
<dbReference type="PANTHER" id="PTHR11977">
    <property type="entry name" value="VILLIN"/>
    <property type="match status" value="1"/>
</dbReference>
<dbReference type="EMBL" id="JABXXO010000003">
    <property type="protein sequence ID" value="KAF7782665.1"/>
    <property type="molecule type" value="Genomic_DNA"/>
</dbReference>
<evidence type="ECO:0000259" key="3">
    <source>
        <dbReference type="Pfam" id="PF25480"/>
    </source>
</evidence>
<feature type="compositionally biased region" description="Polar residues" evidence="2">
    <location>
        <begin position="751"/>
        <end position="784"/>
    </location>
</feature>
<feature type="compositionally biased region" description="Polar residues" evidence="2">
    <location>
        <begin position="377"/>
        <end position="389"/>
    </location>
</feature>
<proteinExistence type="predicted"/>
<dbReference type="PANTHER" id="PTHR11977:SF51">
    <property type="entry name" value="PROTEIN FLIGHTLESS-1 HOMOLOG"/>
    <property type="match status" value="1"/>
</dbReference>
<feature type="compositionally biased region" description="Low complexity" evidence="2">
    <location>
        <begin position="734"/>
        <end position="750"/>
    </location>
</feature>
<feature type="compositionally biased region" description="Polar residues" evidence="2">
    <location>
        <begin position="885"/>
        <end position="910"/>
    </location>
</feature>
<dbReference type="Gene3D" id="3.40.20.10">
    <property type="entry name" value="Severin"/>
    <property type="match status" value="2"/>
</dbReference>
<feature type="compositionally biased region" description="Polar residues" evidence="2">
    <location>
        <begin position="112"/>
        <end position="147"/>
    </location>
</feature>
<feature type="domain" description="DUF7904" evidence="3">
    <location>
        <begin position="969"/>
        <end position="1062"/>
    </location>
</feature>
<accession>A0A8H7F8I8</accession>
<feature type="compositionally biased region" description="Low complexity" evidence="2">
    <location>
        <begin position="74"/>
        <end position="95"/>
    </location>
</feature>
<feature type="region of interest" description="Disordered" evidence="2">
    <location>
        <begin position="826"/>
        <end position="864"/>
    </location>
</feature>
<feature type="region of interest" description="Disordered" evidence="2">
    <location>
        <begin position="36"/>
        <end position="675"/>
    </location>
</feature>
<dbReference type="Proteomes" id="UP000629468">
    <property type="component" value="Unassembled WGS sequence"/>
</dbReference>
<dbReference type="InterPro" id="IPR007122">
    <property type="entry name" value="Villin/Gelsolin"/>
</dbReference>
<dbReference type="Pfam" id="PF25480">
    <property type="entry name" value="DUF7904"/>
    <property type="match status" value="1"/>
</dbReference>
<feature type="compositionally biased region" description="Basic and acidic residues" evidence="2">
    <location>
        <begin position="97"/>
        <end position="108"/>
    </location>
</feature>
<evidence type="ECO:0000313" key="5">
    <source>
        <dbReference type="Proteomes" id="UP000629468"/>
    </source>
</evidence>
<sequence>MEPVTPSRRATLDLPKPETGLAEWTSKIKALQRQVDADEEAEQKRLEEEIASARRARFRRSRGAGYGDDNDPTASPSALGKSSSGLSKSPSSEELGSSDKKKDHDKALWKLTENSSRNVDNSSITQGILPRQSNFSASQPPSSQRSEPVSLASFIGGRATGPRLNKHTPQQDAHDHMQFEQRKIDTPHPIFGKGGVAMPGMVTKPGTSVRDAVNASERYQPRLSMQSGTSYVQKPVQVTSTDRPISPQKSGSRDRTSSSPSAARKHVDQIDQRPTSPQKIAGRERTLSTPGPSSKETIHSRQIIHSTSTEGAVATPRSKSPHKNRLASTTSRSPASFNQPIEKPNLFPRPKLPEPRPSFQTPVITAGPAPSPAFNKVSPSKDPTPSISRLQGRGFVQNMVRASSQLETSNKPIPSPPVSKPTNMRKSTVLDRWQPTSDPPSPSPASVPRQTSPVRKAFSEIAVKTDASARSHTSSPATPMPTAKILRTKRSRGLLHPDPLSAPEPLSPRSASIAEKMLPPEGTSGFGSATTMVVYKPKTPEPRAPPEESPPAVSVDELGVRRDTSSDNKGKARFSIPSELPNSNGKPLNHPTKERARKPKKTRDVSGQLPLRTKSIPEQVGKSRQLPEPILPLSRSPQLPRMSSPKSSSGPSLDIEKIRSVGLAESSSADEPSSKVARITQIWGQNAPIGVKPIAMPSYQAQPQTSRHEVGAKTDLNLIRRALPGLATPDKLRAPSPATKSKTPSPESTARNNGKPVSSGQDVSPSGTSDYTSSPNSTEGQTRPSGPAKSDKRPISPSSPKHKRIPSTGNRALVMDVAQALNDYNTNLNTESTNSPEEIKSPAVEAIPEPITRPVIPSAPEKRRSSYDRFSLISVMPPLKEEVTPNGSPLGTLNRTSNALSQSMPSQNEVSAVEEKGPRMGKDGQRNFVYFDFDYTPLPTVDIPTLLKSRINPPLVLPGARTISVDVFAINGVSSTVISQDANIFYDAEILAIVHRYKSKTSGLVSTQLWIWYGKNCHVGEKEERKLQELAKRYNTSPMVVYQTSEPAQLVQLLGGQLIIRQGNRLHWSADNTAMYSVRSLGGVVYIDEHNLSAKNLCSAFSYCLNILDTVYIWHGCGSTEPERQAAVQYSSRITKGSSQAIQLHEGDDDADDLFWMALGDSEYARADYWQWRRQTAEVDPCIWRIDAGANPPVSAILSLREESTRTRSVYLLDCIWEFFVMVGHEARGDRQSIKLGLQTAKQLAEASAFTKPFTPTVHVLVLPSRLPLDLRLNLRELDDTELNDKEIPDHMNLLSAVQAENHLEQHAWERVALQDQTMLPLGVSAGTG</sequence>
<dbReference type="InterPro" id="IPR029006">
    <property type="entry name" value="ADF-H/Gelsolin-like_dom_sf"/>
</dbReference>
<dbReference type="InterPro" id="IPR057226">
    <property type="entry name" value="DUF7904"/>
</dbReference>
<feature type="compositionally biased region" description="Polar residues" evidence="2">
    <location>
        <begin position="468"/>
        <end position="477"/>
    </location>
</feature>
<gene>
    <name evidence="4" type="ORF">Agabi119p4_2041</name>
</gene>
<reference evidence="4 5" key="1">
    <citation type="journal article" name="Sci. Rep.">
        <title>Telomere-to-telomere assembled and centromere annotated genomes of the two main subspecies of the button mushroom Agaricus bisporus reveal especially polymorphic chromosome ends.</title>
        <authorList>
            <person name="Sonnenberg A.S.M."/>
            <person name="Sedaghat-Telgerd N."/>
            <person name="Lavrijssen B."/>
            <person name="Ohm R.A."/>
            <person name="Hendrickx P.M."/>
            <person name="Scholtmeijer K."/>
            <person name="Baars J.J.P."/>
            <person name="van Peer A."/>
        </authorList>
    </citation>
    <scope>NUCLEOTIDE SEQUENCE [LARGE SCALE GENOMIC DNA]</scope>
    <source>
        <strain evidence="4 5">H119_p4</strain>
    </source>
</reference>
<feature type="compositionally biased region" description="Low complexity" evidence="2">
    <location>
        <begin position="643"/>
        <end position="652"/>
    </location>
</feature>
<feature type="compositionally biased region" description="Basic and acidic residues" evidence="2">
    <location>
        <begin position="42"/>
        <end position="52"/>
    </location>
</feature>
<comment type="caution">
    <text evidence="4">The sequence shown here is derived from an EMBL/GenBank/DDBJ whole genome shotgun (WGS) entry which is preliminary data.</text>
</comment>
<organism evidence="4 5">
    <name type="scientific">Agaricus bisporus var. burnettii</name>
    <dbReference type="NCBI Taxonomy" id="192524"/>
    <lineage>
        <taxon>Eukaryota</taxon>
        <taxon>Fungi</taxon>
        <taxon>Dikarya</taxon>
        <taxon>Basidiomycota</taxon>
        <taxon>Agaricomycotina</taxon>
        <taxon>Agaricomycetes</taxon>
        <taxon>Agaricomycetidae</taxon>
        <taxon>Agaricales</taxon>
        <taxon>Agaricineae</taxon>
        <taxon>Agaricaceae</taxon>
        <taxon>Agaricus</taxon>
    </lineage>
</organism>
<dbReference type="GO" id="GO:0051015">
    <property type="term" value="F:actin filament binding"/>
    <property type="evidence" value="ECO:0007669"/>
    <property type="project" value="InterPro"/>
</dbReference>
<protein>
    <recommendedName>
        <fullName evidence="3">DUF7904 domain-containing protein</fullName>
    </recommendedName>
</protein>